<accession>A0A2I0HWH9</accession>
<evidence type="ECO:0000313" key="4">
    <source>
        <dbReference type="Proteomes" id="UP000233551"/>
    </source>
</evidence>
<dbReference type="AlphaFoldDB" id="A0A2I0HWH9"/>
<comment type="caution">
    <text evidence="3">The sequence shown here is derived from an EMBL/GenBank/DDBJ whole genome shotgun (WGS) entry which is preliminary data.</text>
</comment>
<name>A0A2I0HWH9_PUNGR</name>
<feature type="region of interest" description="Disordered" evidence="2">
    <location>
        <begin position="85"/>
        <end position="104"/>
    </location>
</feature>
<feature type="coiled-coil region" evidence="1">
    <location>
        <begin position="126"/>
        <end position="153"/>
    </location>
</feature>
<proteinExistence type="predicted"/>
<organism evidence="3 4">
    <name type="scientific">Punica granatum</name>
    <name type="common">Pomegranate</name>
    <dbReference type="NCBI Taxonomy" id="22663"/>
    <lineage>
        <taxon>Eukaryota</taxon>
        <taxon>Viridiplantae</taxon>
        <taxon>Streptophyta</taxon>
        <taxon>Embryophyta</taxon>
        <taxon>Tracheophyta</taxon>
        <taxon>Spermatophyta</taxon>
        <taxon>Magnoliopsida</taxon>
        <taxon>eudicotyledons</taxon>
        <taxon>Gunneridae</taxon>
        <taxon>Pentapetalae</taxon>
        <taxon>rosids</taxon>
        <taxon>malvids</taxon>
        <taxon>Myrtales</taxon>
        <taxon>Lythraceae</taxon>
        <taxon>Punica</taxon>
    </lineage>
</organism>
<feature type="compositionally biased region" description="Basic and acidic residues" evidence="2">
    <location>
        <begin position="89"/>
        <end position="98"/>
    </location>
</feature>
<evidence type="ECO:0000313" key="3">
    <source>
        <dbReference type="EMBL" id="PKI36069.1"/>
    </source>
</evidence>
<protein>
    <submittedName>
        <fullName evidence="3">Uncharacterized protein</fullName>
    </submittedName>
</protein>
<reference evidence="3 4" key="1">
    <citation type="submission" date="2017-11" db="EMBL/GenBank/DDBJ databases">
        <title>De-novo sequencing of pomegranate (Punica granatum L.) genome.</title>
        <authorList>
            <person name="Akparov Z."/>
            <person name="Amiraslanov A."/>
            <person name="Hajiyeva S."/>
            <person name="Abbasov M."/>
            <person name="Kaur K."/>
            <person name="Hamwieh A."/>
            <person name="Solovyev V."/>
            <person name="Salamov A."/>
            <person name="Braich B."/>
            <person name="Kosarev P."/>
            <person name="Mahmoud A."/>
            <person name="Hajiyev E."/>
            <person name="Babayeva S."/>
            <person name="Izzatullayeva V."/>
            <person name="Mammadov A."/>
            <person name="Mammadov A."/>
            <person name="Sharifova S."/>
            <person name="Ojaghi J."/>
            <person name="Eynullazada K."/>
            <person name="Bayramov B."/>
            <person name="Abdulazimova A."/>
            <person name="Shahmuradov I."/>
        </authorList>
    </citation>
    <scope>NUCLEOTIDE SEQUENCE [LARGE SCALE GENOMIC DNA]</scope>
    <source>
        <strain evidence="4">cv. AG2017</strain>
        <tissue evidence="3">Leaf</tissue>
    </source>
</reference>
<dbReference type="STRING" id="22663.A0A2I0HWH9"/>
<evidence type="ECO:0000256" key="2">
    <source>
        <dbReference type="SAM" id="MobiDB-lite"/>
    </source>
</evidence>
<dbReference type="Proteomes" id="UP000233551">
    <property type="component" value="Unassembled WGS sequence"/>
</dbReference>
<gene>
    <name evidence="3" type="ORF">CRG98_043540</name>
</gene>
<evidence type="ECO:0000256" key="1">
    <source>
        <dbReference type="SAM" id="Coils"/>
    </source>
</evidence>
<keyword evidence="4" id="KW-1185">Reference proteome</keyword>
<sequence>MKGLFCAPVMVCIGVIWVGFPSAASLLNKIICSSFPVELKRHPVLCPVIWLLVLASVKFAVKRHPSTSAPPVTYLKIPCAKPTPSVKKPMVDREEPKGRPLSVDDPSEVVLQEQLKSVAACSEIRNAVTNEDLQRLIRKIESSEDAESELDKAMEGDVFRIFTDKILSAINP</sequence>
<keyword evidence="1" id="KW-0175">Coiled coil</keyword>
<dbReference type="EMBL" id="PGOL01005039">
    <property type="protein sequence ID" value="PKI36069.1"/>
    <property type="molecule type" value="Genomic_DNA"/>
</dbReference>